<dbReference type="GO" id="GO:0005634">
    <property type="term" value="C:nucleus"/>
    <property type="evidence" value="ECO:0007669"/>
    <property type="project" value="UniProtKB-SubCell"/>
</dbReference>
<evidence type="ECO:0000256" key="2">
    <source>
        <dbReference type="ARBA" id="ARBA00004123"/>
    </source>
</evidence>
<dbReference type="SMART" id="SM00228">
    <property type="entry name" value="PDZ"/>
    <property type="match status" value="3"/>
</dbReference>
<gene>
    <name evidence="10" type="ORF">AYI70_g4607</name>
    <name evidence="9" type="ORF">AYI70_g4651</name>
</gene>
<evidence type="ECO:0000256" key="1">
    <source>
        <dbReference type="ARBA" id="ARBA00002558"/>
    </source>
</evidence>
<evidence type="ECO:0000313" key="9">
    <source>
        <dbReference type="EMBL" id="OMJ19566.1"/>
    </source>
</evidence>
<dbReference type="EMBL" id="LSSN01001441">
    <property type="protein sequence ID" value="OMJ19621.1"/>
    <property type="molecule type" value="Genomic_DNA"/>
</dbReference>
<evidence type="ECO:0000256" key="7">
    <source>
        <dbReference type="SAM" id="MobiDB-lite"/>
    </source>
</evidence>
<dbReference type="GO" id="GO:0006508">
    <property type="term" value="P:proteolysis"/>
    <property type="evidence" value="ECO:0007669"/>
    <property type="project" value="UniProtKB-KW"/>
</dbReference>
<dbReference type="SUPFAM" id="SSF50494">
    <property type="entry name" value="Trypsin-like serine proteases"/>
    <property type="match status" value="2"/>
</dbReference>
<dbReference type="PANTHER" id="PTHR46366:SF1">
    <property type="entry name" value="PDZ DOMAIN-CONTAINING PROTEIN C1685.05"/>
    <property type="match status" value="1"/>
</dbReference>
<evidence type="ECO:0000256" key="3">
    <source>
        <dbReference type="ARBA" id="ARBA00010541"/>
    </source>
</evidence>
<dbReference type="Proteomes" id="UP000187283">
    <property type="component" value="Unassembled WGS sequence"/>
</dbReference>
<keyword evidence="10" id="KW-0645">Protease</keyword>
<feature type="domain" description="PDZ" evidence="8">
    <location>
        <begin position="372"/>
        <end position="448"/>
    </location>
</feature>
<dbReference type="PRINTS" id="PR00834">
    <property type="entry name" value="PROTEASES2C"/>
</dbReference>
<evidence type="ECO:0000256" key="5">
    <source>
        <dbReference type="ARBA" id="ARBA00021524"/>
    </source>
</evidence>
<dbReference type="GO" id="GO:0004252">
    <property type="term" value="F:serine-type endopeptidase activity"/>
    <property type="evidence" value="ECO:0007669"/>
    <property type="project" value="InterPro"/>
</dbReference>
<dbReference type="Gene3D" id="2.40.10.120">
    <property type="match status" value="1"/>
</dbReference>
<reference evidence="10 11" key="1">
    <citation type="submission" date="2017-01" db="EMBL/GenBank/DDBJ databases">
        <authorList>
            <person name="Mah S.A."/>
            <person name="Swanson W.J."/>
            <person name="Moy G.W."/>
            <person name="Vacquier V.D."/>
        </authorList>
    </citation>
    <scope>NUCLEOTIDE SEQUENCE [LARGE SCALE GENOMIC DNA]</scope>
    <source>
        <strain evidence="10 11">GSMNP</strain>
    </source>
</reference>
<dbReference type="CDD" id="cd06719">
    <property type="entry name" value="PDZ2-4_Nma111p-like"/>
    <property type="match status" value="1"/>
</dbReference>
<feature type="domain" description="PDZ" evidence="8">
    <location>
        <begin position="944"/>
        <end position="1016"/>
    </location>
</feature>
<keyword evidence="6" id="KW-0539">Nucleus</keyword>
<dbReference type="InterPro" id="IPR025926">
    <property type="entry name" value="PDZ-like_dom"/>
</dbReference>
<accession>A0A1R1XY57</accession>
<comment type="function">
    <text evidence="1">Nuclear serine protease which mediates apoptosis.</text>
</comment>
<dbReference type="InterPro" id="IPR001940">
    <property type="entry name" value="Peptidase_S1C"/>
</dbReference>
<dbReference type="InterPro" id="IPR036034">
    <property type="entry name" value="PDZ_sf"/>
</dbReference>
<evidence type="ECO:0000256" key="4">
    <source>
        <dbReference type="ARBA" id="ARBA00020338"/>
    </source>
</evidence>
<dbReference type="Pfam" id="PF17820">
    <property type="entry name" value="PDZ_6"/>
    <property type="match status" value="1"/>
</dbReference>
<dbReference type="Gene3D" id="2.30.42.10">
    <property type="match status" value="3"/>
</dbReference>
<evidence type="ECO:0000259" key="8">
    <source>
        <dbReference type="SMART" id="SM00228"/>
    </source>
</evidence>
<dbReference type="AlphaFoldDB" id="A0A1R1XY57"/>
<comment type="caution">
    <text evidence="10">The sequence shown here is derived from an EMBL/GenBank/DDBJ whole genome shotgun (WGS) entry which is preliminary data.</text>
</comment>
<keyword evidence="11" id="KW-1185">Reference proteome</keyword>
<evidence type="ECO:0000256" key="6">
    <source>
        <dbReference type="ARBA" id="ARBA00023242"/>
    </source>
</evidence>
<feature type="compositionally biased region" description="Basic and acidic residues" evidence="7">
    <location>
        <begin position="10"/>
        <end position="19"/>
    </location>
</feature>
<dbReference type="InterPro" id="IPR041489">
    <property type="entry name" value="PDZ_6"/>
</dbReference>
<protein>
    <recommendedName>
        <fullName evidence="4">Pro-apoptotic serine protease NMA111</fullName>
    </recommendedName>
    <alternativeName>
        <fullName evidence="5">Pro-apoptotic serine protease nma111</fullName>
    </alternativeName>
</protein>
<dbReference type="PANTHER" id="PTHR46366">
    <property type="entry name" value="PRO-APOPTOTIC SERINE PROTEASE NMA111"/>
    <property type="match status" value="1"/>
</dbReference>
<name>A0A1R1XY57_9FUNG</name>
<proteinExistence type="inferred from homology"/>
<evidence type="ECO:0000313" key="11">
    <source>
        <dbReference type="Proteomes" id="UP000187283"/>
    </source>
</evidence>
<evidence type="ECO:0000313" key="10">
    <source>
        <dbReference type="EMBL" id="OMJ19621.1"/>
    </source>
</evidence>
<dbReference type="STRING" id="133412.A0A1R1XY57"/>
<dbReference type="InterPro" id="IPR001478">
    <property type="entry name" value="PDZ"/>
</dbReference>
<feature type="domain" description="PDZ" evidence="8">
    <location>
        <begin position="846"/>
        <end position="922"/>
    </location>
</feature>
<feature type="compositionally biased region" description="Basic and acidic residues" evidence="7">
    <location>
        <begin position="52"/>
        <end position="63"/>
    </location>
</feature>
<dbReference type="Pfam" id="PF12812">
    <property type="entry name" value="PDZ_1"/>
    <property type="match status" value="1"/>
</dbReference>
<sequence>MDSSITRAESPPKKSKIDSGESEYEANSASKHCESPEATPVRMESQQVQEILRSEEIKEKEYNTDADPSEMSSGKIESRRGSRRFSETVPTYSRRKTLAQSDLMAVFYMPNIMKQHTITEVPFESEMVDGVGIRSEMEAPSWEPTLERAIKAIVSIKANCVRSFDTETSGNYTATGFVVDAKNGIILSNRHVVNPAPIVAQAFFTNYEEVELLPIYRDPVHDFGFFKFDPTKIKFMSLCEIKLAPNRAKVGMEIRVVGNDAGEKLSILSGTLARLDRNSPDYGVGEYNDFNTFYMQAASGTSGGSSGSPVLNIYGDAIALNAGGSNKASSSYYLPLNRVAKALKHIQAGEIVPRGTMQTEFEHLPYDDLRRLGLGHEIEKSMRERYPDETGMLSIKNVTPEGPAHNILHPGDILIAMNDHPLTSFIQVAEVLDDNVGENVKLTILRCRKAYNMYVKVGDLHLISPSKFIEIGGGVVNELSYQVARGYGLPVRGVYVASSGHMLGSANVWRGSVVLSINHKKTHNLEEFAEAVKDLTSGTRVPIRFFAIDQQHKEKVMIMNVACDWHPFRMAKLSRSTGLWEYKDLVKPKKSFDFIPQTVRYPKLGDNLKPAGELWSSVVSIDFHIPYLVDGMITTQFYGPGYIIDKENGLIVCDRDTVPISTGDVFITFAQSLVISAKIVLLHPIYNFTILKYDTRLIGDTKVNNLIFEENYYSGEKKLEQGDPVVLVAIGNDHNPIVRRTLVSSRTMLSTRECAPPRWRAANIEGVNLEDQPSCQGGLLTNEKGEVLSFWVNFSTQDGKGKEMSFMAGIDPSILRPVIESYKNNCSISIRSLDLELWTVRPAAARSLGLSSKRLHEMETASKSYSKFYYVLGLLNTQSPSYKLFKAGDILLELNGELVTSIDKIAVIYDQENVNITILRDGNEMELVVQTSELSVLESKKVIGWAGAIIQEPYRAVQEQVKQLPSKVYVTCTLFGSPASGYGLKPGVWITEIEGLKINTMADFINRIKSLVSKKGDGTDFNDSNNSMSDAIESGYVRLNVVNKIGVSKVISIKLDEHYWPSMCLTVDDNKPYEWDCNFDISKF</sequence>
<feature type="region of interest" description="Disordered" evidence="7">
    <location>
        <begin position="1"/>
        <end position="88"/>
    </location>
</feature>
<feature type="compositionally biased region" description="Basic and acidic residues" evidence="7">
    <location>
        <begin position="76"/>
        <end position="86"/>
    </location>
</feature>
<dbReference type="Pfam" id="PF13365">
    <property type="entry name" value="Trypsin_2"/>
    <property type="match status" value="1"/>
</dbReference>
<dbReference type="SUPFAM" id="SSF50156">
    <property type="entry name" value="PDZ domain-like"/>
    <property type="match status" value="3"/>
</dbReference>
<comment type="similarity">
    <text evidence="3">Belongs to the peptidase S1C family.</text>
</comment>
<dbReference type="OrthoDB" id="4217619at2759"/>
<comment type="subcellular location">
    <subcellularLocation>
        <location evidence="2">Nucleus</location>
    </subcellularLocation>
</comment>
<dbReference type="EMBL" id="LSSN01001453">
    <property type="protein sequence ID" value="OMJ19566.1"/>
    <property type="molecule type" value="Genomic_DNA"/>
</dbReference>
<organism evidence="10 11">
    <name type="scientific">Smittium culicis</name>
    <dbReference type="NCBI Taxonomy" id="133412"/>
    <lineage>
        <taxon>Eukaryota</taxon>
        <taxon>Fungi</taxon>
        <taxon>Fungi incertae sedis</taxon>
        <taxon>Zoopagomycota</taxon>
        <taxon>Kickxellomycotina</taxon>
        <taxon>Harpellomycetes</taxon>
        <taxon>Harpellales</taxon>
        <taxon>Legeriomycetaceae</taxon>
        <taxon>Smittium</taxon>
    </lineage>
</organism>
<dbReference type="InterPro" id="IPR009003">
    <property type="entry name" value="Peptidase_S1_PA"/>
</dbReference>
<keyword evidence="10" id="KW-0378">Hydrolase</keyword>